<evidence type="ECO:0000256" key="1">
    <source>
        <dbReference type="ARBA" id="ARBA00023242"/>
    </source>
</evidence>
<dbReference type="SUPFAM" id="SSF57701">
    <property type="entry name" value="Zn2/Cys6 DNA-binding domain"/>
    <property type="match status" value="1"/>
</dbReference>
<keyword evidence="1" id="KW-0539">Nucleus</keyword>
<gene>
    <name evidence="4" type="ORF">BDP55DRAFT_664560</name>
</gene>
<keyword evidence="5" id="KW-1185">Reference proteome</keyword>
<proteinExistence type="predicted"/>
<dbReference type="AlphaFoldDB" id="A0AAJ0APS9"/>
<feature type="domain" description="Zn(2)-C6 fungal-type" evidence="3">
    <location>
        <begin position="22"/>
        <end position="54"/>
    </location>
</feature>
<dbReference type="PROSITE" id="PS00463">
    <property type="entry name" value="ZN2_CY6_FUNGAL_1"/>
    <property type="match status" value="1"/>
</dbReference>
<sequence length="100" mass="11320">MTADKPSPSSTGVGAASRTHKSCDACKSRKVRCPSNGPPGPCANCIRRKEECRFSVKRLAHRRNGKHEQRNTRHTIVTHSEEQTQQLWTTFYGKRLQITK</sequence>
<organism evidence="4 5">
    <name type="scientific">Colletotrichum godetiae</name>
    <dbReference type="NCBI Taxonomy" id="1209918"/>
    <lineage>
        <taxon>Eukaryota</taxon>
        <taxon>Fungi</taxon>
        <taxon>Dikarya</taxon>
        <taxon>Ascomycota</taxon>
        <taxon>Pezizomycotina</taxon>
        <taxon>Sordariomycetes</taxon>
        <taxon>Hypocreomycetidae</taxon>
        <taxon>Glomerellales</taxon>
        <taxon>Glomerellaceae</taxon>
        <taxon>Colletotrichum</taxon>
        <taxon>Colletotrichum acutatum species complex</taxon>
    </lineage>
</organism>
<dbReference type="Pfam" id="PF00172">
    <property type="entry name" value="Zn_clus"/>
    <property type="match status" value="1"/>
</dbReference>
<accession>A0AAJ0APS9</accession>
<dbReference type="SMART" id="SM00066">
    <property type="entry name" value="GAL4"/>
    <property type="match status" value="1"/>
</dbReference>
<feature type="region of interest" description="Disordered" evidence="2">
    <location>
        <begin position="1"/>
        <end position="22"/>
    </location>
</feature>
<evidence type="ECO:0000259" key="3">
    <source>
        <dbReference type="PROSITE" id="PS50048"/>
    </source>
</evidence>
<evidence type="ECO:0000256" key="2">
    <source>
        <dbReference type="SAM" id="MobiDB-lite"/>
    </source>
</evidence>
<dbReference type="GO" id="GO:0008270">
    <property type="term" value="F:zinc ion binding"/>
    <property type="evidence" value="ECO:0007669"/>
    <property type="project" value="InterPro"/>
</dbReference>
<dbReference type="GeneID" id="85459481"/>
<dbReference type="PROSITE" id="PS50048">
    <property type="entry name" value="ZN2_CY6_FUNGAL_2"/>
    <property type="match status" value="1"/>
</dbReference>
<dbReference type="EMBL" id="JAHMHR010000021">
    <property type="protein sequence ID" value="KAK1675586.1"/>
    <property type="molecule type" value="Genomic_DNA"/>
</dbReference>
<reference evidence="4" key="1">
    <citation type="submission" date="2021-06" db="EMBL/GenBank/DDBJ databases">
        <title>Comparative genomics, transcriptomics and evolutionary studies reveal genomic signatures of adaptation to plant cell wall in hemibiotrophic fungi.</title>
        <authorList>
            <consortium name="DOE Joint Genome Institute"/>
            <person name="Baroncelli R."/>
            <person name="Diaz J.F."/>
            <person name="Benocci T."/>
            <person name="Peng M."/>
            <person name="Battaglia E."/>
            <person name="Haridas S."/>
            <person name="Andreopoulos W."/>
            <person name="Labutti K."/>
            <person name="Pangilinan J."/>
            <person name="Floch G.L."/>
            <person name="Makela M.R."/>
            <person name="Henrissat B."/>
            <person name="Grigoriev I.V."/>
            <person name="Crouch J.A."/>
            <person name="De Vries R.P."/>
            <person name="Sukno S.A."/>
            <person name="Thon M.R."/>
        </authorList>
    </citation>
    <scope>NUCLEOTIDE SEQUENCE</scope>
    <source>
        <strain evidence="4">CBS 193.32</strain>
    </source>
</reference>
<dbReference type="InterPro" id="IPR001138">
    <property type="entry name" value="Zn2Cys6_DnaBD"/>
</dbReference>
<evidence type="ECO:0000313" key="4">
    <source>
        <dbReference type="EMBL" id="KAK1675586.1"/>
    </source>
</evidence>
<protein>
    <recommendedName>
        <fullName evidence="3">Zn(2)-C6 fungal-type domain-containing protein</fullName>
    </recommendedName>
</protein>
<dbReference type="CDD" id="cd00067">
    <property type="entry name" value="GAL4"/>
    <property type="match status" value="1"/>
</dbReference>
<dbReference type="InterPro" id="IPR036864">
    <property type="entry name" value="Zn2-C6_fun-type_DNA-bd_sf"/>
</dbReference>
<dbReference type="Gene3D" id="4.10.240.10">
    <property type="entry name" value="Zn(2)-C6 fungal-type DNA-binding domain"/>
    <property type="match status" value="1"/>
</dbReference>
<dbReference type="Proteomes" id="UP001224890">
    <property type="component" value="Unassembled WGS sequence"/>
</dbReference>
<dbReference type="RefSeq" id="XP_060429589.1">
    <property type="nucleotide sequence ID" value="XM_060574955.1"/>
</dbReference>
<evidence type="ECO:0000313" key="5">
    <source>
        <dbReference type="Proteomes" id="UP001224890"/>
    </source>
</evidence>
<name>A0AAJ0APS9_9PEZI</name>
<dbReference type="GO" id="GO:0000981">
    <property type="term" value="F:DNA-binding transcription factor activity, RNA polymerase II-specific"/>
    <property type="evidence" value="ECO:0007669"/>
    <property type="project" value="InterPro"/>
</dbReference>
<comment type="caution">
    <text evidence="4">The sequence shown here is derived from an EMBL/GenBank/DDBJ whole genome shotgun (WGS) entry which is preliminary data.</text>
</comment>